<dbReference type="Pfam" id="PF10459">
    <property type="entry name" value="Peptidase_S46"/>
    <property type="match status" value="1"/>
</dbReference>
<protein>
    <recommendedName>
        <fullName evidence="7">Dipeptidyl-peptidase</fullName>
        <ecNumber evidence="7">3.4.14.-</ecNumber>
    </recommendedName>
</protein>
<comment type="function">
    <text evidence="7">Catalyzes the removal of dipeptides from the N-terminus of oligopeptides.</text>
</comment>
<evidence type="ECO:0000256" key="7">
    <source>
        <dbReference type="RuleBase" id="RU366067"/>
    </source>
</evidence>
<dbReference type="InterPro" id="IPR009003">
    <property type="entry name" value="Peptidase_S1_PA"/>
</dbReference>
<evidence type="ECO:0000256" key="5">
    <source>
        <dbReference type="ARBA" id="ARBA00022801"/>
    </source>
</evidence>
<comment type="similarity">
    <text evidence="1 7">Belongs to the peptidase S46 family.</text>
</comment>
<dbReference type="EC" id="3.4.14.-" evidence="7"/>
<keyword evidence="4 7" id="KW-0732">Signal</keyword>
<evidence type="ECO:0000256" key="1">
    <source>
        <dbReference type="ARBA" id="ARBA00010491"/>
    </source>
</evidence>
<dbReference type="InterPro" id="IPR043504">
    <property type="entry name" value="Peptidase_S1_PA_chymotrypsin"/>
</dbReference>
<dbReference type="PANTHER" id="PTHR38469:SF1">
    <property type="entry name" value="PERIPLASMIC PEPTIDASE SUBFAMILY S1B"/>
    <property type="match status" value="1"/>
</dbReference>
<evidence type="ECO:0000256" key="4">
    <source>
        <dbReference type="ARBA" id="ARBA00022729"/>
    </source>
</evidence>
<keyword evidence="2 7" id="KW-0031">Aminopeptidase</keyword>
<evidence type="ECO:0000256" key="3">
    <source>
        <dbReference type="ARBA" id="ARBA00022670"/>
    </source>
</evidence>
<gene>
    <name evidence="8" type="primary">dpp11</name>
    <name evidence="8" type="ORF">PEPS_03820</name>
</gene>
<feature type="chain" id="PRO_5045010868" description="Dipeptidyl-peptidase" evidence="7">
    <location>
        <begin position="20"/>
        <end position="724"/>
    </location>
</feature>
<name>A0ABM7VB19_9BACT</name>
<dbReference type="RefSeq" id="WP_338397493.1">
    <property type="nucleotide sequence ID" value="NZ_AP025292.1"/>
</dbReference>
<proteinExistence type="inferred from homology"/>
<dbReference type="EMBL" id="AP025292">
    <property type="protein sequence ID" value="BDC98101.1"/>
    <property type="molecule type" value="Genomic_DNA"/>
</dbReference>
<accession>A0ABM7VB19</accession>
<dbReference type="Gene3D" id="2.40.10.10">
    <property type="entry name" value="Trypsin-like serine proteases"/>
    <property type="match status" value="1"/>
</dbReference>
<keyword evidence="6 7" id="KW-0720">Serine protease</keyword>
<dbReference type="PANTHER" id="PTHR38469">
    <property type="entry name" value="PERIPLASMIC PEPTIDASE SUBFAMILY S1B"/>
    <property type="match status" value="1"/>
</dbReference>
<keyword evidence="3 7" id="KW-0645">Protease</keyword>
<evidence type="ECO:0000256" key="6">
    <source>
        <dbReference type="ARBA" id="ARBA00022825"/>
    </source>
</evidence>
<reference evidence="8 9" key="1">
    <citation type="submission" date="2021-12" db="EMBL/GenBank/DDBJ databases">
        <title>Genome sequencing of bacteria with rrn-lacking chromosome and rrn-plasmid.</title>
        <authorList>
            <person name="Anda M."/>
            <person name="Iwasaki W."/>
        </authorList>
    </citation>
    <scope>NUCLEOTIDE SEQUENCE [LARGE SCALE GENOMIC DNA]</scope>
    <source>
        <strain evidence="8 9">NBRC 101262</strain>
    </source>
</reference>
<organism evidence="8 9">
    <name type="scientific">Persicobacter psychrovividus</name>
    <dbReference type="NCBI Taxonomy" id="387638"/>
    <lineage>
        <taxon>Bacteria</taxon>
        <taxon>Pseudomonadati</taxon>
        <taxon>Bacteroidota</taxon>
        <taxon>Cytophagia</taxon>
        <taxon>Cytophagales</taxon>
        <taxon>Persicobacteraceae</taxon>
        <taxon>Persicobacter</taxon>
    </lineage>
</organism>
<sequence>MKRWALALILPLLPLMAKADEGMWLPQLLKTLNEADMQARGMKMSADDIYSVNHSSLKDAVVSFGGFCTGELISPEGLILTNHHCGYGQIQSHSSVENDLLTNGFWAMSKEEELPNPGLFVTFIVRIEDVTKEVLKGATPEMTEDERQELVAENSDAIIQKTTAGTHYGAKIKSMFYGNEYYMFVTETYDDVRLVGAPPSAIGKFGGDTDNWMWPRHTGDFSMFRVYSAPDGSPAAYAKENVPLKPKHFLPINLTGVEDGDFTMVFGFPGRTQEYLTTYSIKPLVETTNPNRIKIRETKLNILKSDMNKDDKVRIQYSAKYARVANYYKKWIGENRGLKVTNAIAEKEALETKFQQWADANPARKAHYGTLLSKFEQTHKEEQDVILPYNYIREAAYGTEILSLAARFRGLIDAPASEREKRVDALKAYAKKYFKDYNAPTDEKVFAALMRLYAEDISANYQPEILQAMNKKYKANFENYAAHFFGKSILDDQQKVEALLNDFNEKSMKTLLKDPAIKLEREFRDIYIGKVGDVMRNTQNALERLNRSYTAGLREMLPNKTFYPDANSTMRVSYGVVDGSTPYDGMRYTSHTYLDGVFQKEMAGADDYVITDRMRELYADKNYGRYAENGKLPVCFTASNHTTGGNSGSPVIDGEGRLIGLNFDRSWESTMSDIKYDKDICRNIAVDIRYVLWVVDVYAGASHLVDEMTLVETKTPAAEEATAE</sequence>
<evidence type="ECO:0000256" key="2">
    <source>
        <dbReference type="ARBA" id="ARBA00022438"/>
    </source>
</evidence>
<dbReference type="SUPFAM" id="SSF50494">
    <property type="entry name" value="Trypsin-like serine proteases"/>
    <property type="match status" value="1"/>
</dbReference>
<evidence type="ECO:0000313" key="8">
    <source>
        <dbReference type="EMBL" id="BDC98101.1"/>
    </source>
</evidence>
<evidence type="ECO:0000313" key="9">
    <source>
        <dbReference type="Proteomes" id="UP001354989"/>
    </source>
</evidence>
<dbReference type="InterPro" id="IPR019500">
    <property type="entry name" value="Pep_S46"/>
</dbReference>
<feature type="signal peptide" evidence="7">
    <location>
        <begin position="1"/>
        <end position="19"/>
    </location>
</feature>
<dbReference type="Proteomes" id="UP001354989">
    <property type="component" value="Chromosome"/>
</dbReference>
<keyword evidence="5 7" id="KW-0378">Hydrolase</keyword>
<keyword evidence="9" id="KW-1185">Reference proteome</keyword>